<gene>
    <name evidence="2" type="ORF">I41_42530</name>
</gene>
<dbReference type="AlphaFoldDB" id="A0A517U345"/>
<protein>
    <submittedName>
        <fullName evidence="2">Uncharacterized protein</fullName>
    </submittedName>
</protein>
<evidence type="ECO:0000313" key="2">
    <source>
        <dbReference type="EMBL" id="QDT75045.1"/>
    </source>
</evidence>
<accession>A0A517U345</accession>
<evidence type="ECO:0000256" key="1">
    <source>
        <dbReference type="SAM" id="Phobius"/>
    </source>
</evidence>
<keyword evidence="1" id="KW-0472">Membrane</keyword>
<feature type="transmembrane region" description="Helical" evidence="1">
    <location>
        <begin position="74"/>
        <end position="97"/>
    </location>
</feature>
<dbReference type="Proteomes" id="UP000317909">
    <property type="component" value="Chromosome"/>
</dbReference>
<keyword evidence="1" id="KW-1133">Transmembrane helix</keyword>
<proteinExistence type="predicted"/>
<dbReference type="EMBL" id="CP036339">
    <property type="protein sequence ID" value="QDT75045.1"/>
    <property type="molecule type" value="Genomic_DNA"/>
</dbReference>
<dbReference type="KEGG" id="llh:I41_42530"/>
<dbReference type="RefSeq" id="WP_145434750.1">
    <property type="nucleotide sequence ID" value="NZ_CP036339.1"/>
</dbReference>
<sequence>MRRMIAQWMISRSIDSGRSVPAWVRAWLGDEETIRFEASARRLADALERDAPAWRTLAPHTGQEKRIKREQRRWIGLAPRWAAAVVVGALLVGGLAWKSGQEAAPVRPQVDVARSTDDAALTRDDVDWLLTAFDESQFSFGELVTRLDAVMTPRVPNKRLGPQVDAAVEFFAYRLPASTAKVAGLSHATATLESPSLLSRIWLGKRGT</sequence>
<dbReference type="OrthoDB" id="9915544at2"/>
<evidence type="ECO:0000313" key="3">
    <source>
        <dbReference type="Proteomes" id="UP000317909"/>
    </source>
</evidence>
<name>A0A517U345_9BACT</name>
<keyword evidence="1" id="KW-0812">Transmembrane</keyword>
<reference evidence="2 3" key="1">
    <citation type="submission" date="2019-02" db="EMBL/GenBank/DDBJ databases">
        <title>Deep-cultivation of Planctomycetes and their phenomic and genomic characterization uncovers novel biology.</title>
        <authorList>
            <person name="Wiegand S."/>
            <person name="Jogler M."/>
            <person name="Boedeker C."/>
            <person name="Pinto D."/>
            <person name="Vollmers J."/>
            <person name="Rivas-Marin E."/>
            <person name="Kohn T."/>
            <person name="Peeters S.H."/>
            <person name="Heuer A."/>
            <person name="Rast P."/>
            <person name="Oberbeckmann S."/>
            <person name="Bunk B."/>
            <person name="Jeske O."/>
            <person name="Meyerdierks A."/>
            <person name="Storesund J.E."/>
            <person name="Kallscheuer N."/>
            <person name="Luecker S."/>
            <person name="Lage O.M."/>
            <person name="Pohl T."/>
            <person name="Merkel B.J."/>
            <person name="Hornburger P."/>
            <person name="Mueller R.-W."/>
            <person name="Bruemmer F."/>
            <person name="Labrenz M."/>
            <person name="Spormann A.M."/>
            <person name="Op den Camp H."/>
            <person name="Overmann J."/>
            <person name="Amann R."/>
            <person name="Jetten M.S.M."/>
            <person name="Mascher T."/>
            <person name="Medema M.H."/>
            <person name="Devos D.P."/>
            <person name="Kaster A.-K."/>
            <person name="Ovreas L."/>
            <person name="Rohde M."/>
            <person name="Galperin M.Y."/>
            <person name="Jogler C."/>
        </authorList>
    </citation>
    <scope>NUCLEOTIDE SEQUENCE [LARGE SCALE GENOMIC DNA]</scope>
    <source>
        <strain evidence="2 3">I41</strain>
    </source>
</reference>
<keyword evidence="3" id="KW-1185">Reference proteome</keyword>
<organism evidence="2 3">
    <name type="scientific">Lacipirellula limnantheis</name>
    <dbReference type="NCBI Taxonomy" id="2528024"/>
    <lineage>
        <taxon>Bacteria</taxon>
        <taxon>Pseudomonadati</taxon>
        <taxon>Planctomycetota</taxon>
        <taxon>Planctomycetia</taxon>
        <taxon>Pirellulales</taxon>
        <taxon>Lacipirellulaceae</taxon>
        <taxon>Lacipirellula</taxon>
    </lineage>
</organism>